<gene>
    <name evidence="3" type="ORF">GPM918_LOCUS16625</name>
    <name evidence="4" type="ORF">SRO942_LOCUS16625</name>
</gene>
<dbReference type="Gene3D" id="3.30.420.10">
    <property type="entry name" value="Ribonuclease H-like superfamily/Ribonuclease H"/>
    <property type="match status" value="1"/>
</dbReference>
<dbReference type="GO" id="GO:0003677">
    <property type="term" value="F:DNA binding"/>
    <property type="evidence" value="ECO:0007669"/>
    <property type="project" value="InterPro"/>
</dbReference>
<dbReference type="AlphaFoldDB" id="A0A814KWZ0"/>
<evidence type="ECO:0000259" key="2">
    <source>
        <dbReference type="Pfam" id="PF13358"/>
    </source>
</evidence>
<dbReference type="EMBL" id="CAJOBC010004406">
    <property type="protein sequence ID" value="CAF3826640.1"/>
    <property type="molecule type" value="Genomic_DNA"/>
</dbReference>
<dbReference type="InterPro" id="IPR036397">
    <property type="entry name" value="RNaseH_sf"/>
</dbReference>
<dbReference type="OrthoDB" id="4843387at2759"/>
<dbReference type="Proteomes" id="UP000681722">
    <property type="component" value="Unassembled WGS sequence"/>
</dbReference>
<dbReference type="GO" id="GO:0015074">
    <property type="term" value="P:DNA integration"/>
    <property type="evidence" value="ECO:0007669"/>
    <property type="project" value="InterPro"/>
</dbReference>
<dbReference type="Proteomes" id="UP000663829">
    <property type="component" value="Unassembled WGS sequence"/>
</dbReference>
<feature type="domain" description="Transposase Tc1-like" evidence="1">
    <location>
        <begin position="32"/>
        <end position="102"/>
    </location>
</feature>
<dbReference type="PANTHER" id="PTHR23022">
    <property type="entry name" value="TRANSPOSABLE ELEMENT-RELATED"/>
    <property type="match status" value="1"/>
</dbReference>
<keyword evidence="5" id="KW-1185">Reference proteome</keyword>
<dbReference type="Pfam" id="PF01498">
    <property type="entry name" value="HTH_Tnp_Tc3_2"/>
    <property type="match status" value="1"/>
</dbReference>
<dbReference type="GO" id="GO:0006313">
    <property type="term" value="P:DNA transposition"/>
    <property type="evidence" value="ECO:0007669"/>
    <property type="project" value="InterPro"/>
</dbReference>
<dbReference type="InterPro" id="IPR038717">
    <property type="entry name" value="Tc1-like_DDE_dom"/>
</dbReference>
<dbReference type="EMBL" id="CAJNOQ010004407">
    <property type="protein sequence ID" value="CAF1057871.1"/>
    <property type="molecule type" value="Genomic_DNA"/>
</dbReference>
<evidence type="ECO:0000313" key="3">
    <source>
        <dbReference type="EMBL" id="CAF1057871.1"/>
    </source>
</evidence>
<reference evidence="3" key="1">
    <citation type="submission" date="2021-02" db="EMBL/GenBank/DDBJ databases">
        <authorList>
            <person name="Nowell W R."/>
        </authorList>
    </citation>
    <scope>NUCLEOTIDE SEQUENCE</scope>
</reference>
<dbReference type="InterPro" id="IPR052338">
    <property type="entry name" value="Transposase_5"/>
</dbReference>
<accession>A0A814KWZ0</accession>
<sequence>MVRSMINKCKNTKCIGNIFGRGRKRKTTTTTDRLIQRKLKIDRRKSARSVTSELEKELGIVISQSTVRRRAHEIGLFGRVARKKPYVSKMNRVKRLKYAKEMLGKPFDYWDTVVWSDESKFNLFGSDGKGVVWRSRKEEFDPKCTLPTVKYGGGSVIVWGCFTEKGVGKLYILDRIMDRFYYREILKKNLIPSIQQLSLGTNFTFMHDNDPKHTLALVRSWLRNNGVRVLQWPSSSPDLNPIEHLWDVLEDRVKKRQPKNKAELALHLVEEWNKIELPVLAKLVGLVPSRLNECIKMKGYSTRYQTLGHLYLRCRKRCFP</sequence>
<comment type="caution">
    <text evidence="3">The sequence shown here is derived from an EMBL/GenBank/DDBJ whole genome shotgun (WGS) entry which is preliminary data.</text>
</comment>
<protein>
    <recommendedName>
        <fullName evidence="6">Transposase</fullName>
    </recommendedName>
</protein>
<proteinExistence type="predicted"/>
<evidence type="ECO:0000259" key="1">
    <source>
        <dbReference type="Pfam" id="PF01498"/>
    </source>
</evidence>
<evidence type="ECO:0008006" key="6">
    <source>
        <dbReference type="Google" id="ProtNLM"/>
    </source>
</evidence>
<evidence type="ECO:0000313" key="5">
    <source>
        <dbReference type="Proteomes" id="UP000663829"/>
    </source>
</evidence>
<organism evidence="3 5">
    <name type="scientific">Didymodactylos carnosus</name>
    <dbReference type="NCBI Taxonomy" id="1234261"/>
    <lineage>
        <taxon>Eukaryota</taxon>
        <taxon>Metazoa</taxon>
        <taxon>Spiralia</taxon>
        <taxon>Gnathifera</taxon>
        <taxon>Rotifera</taxon>
        <taxon>Eurotatoria</taxon>
        <taxon>Bdelloidea</taxon>
        <taxon>Philodinida</taxon>
        <taxon>Philodinidae</taxon>
        <taxon>Didymodactylos</taxon>
    </lineage>
</organism>
<dbReference type="PANTHER" id="PTHR23022:SF135">
    <property type="entry name" value="SI:DKEY-77F5.3"/>
    <property type="match status" value="1"/>
</dbReference>
<evidence type="ECO:0000313" key="4">
    <source>
        <dbReference type="EMBL" id="CAF3826640.1"/>
    </source>
</evidence>
<dbReference type="InterPro" id="IPR002492">
    <property type="entry name" value="Transposase_Tc1-like"/>
</dbReference>
<dbReference type="Pfam" id="PF13358">
    <property type="entry name" value="DDE_3"/>
    <property type="match status" value="1"/>
</dbReference>
<name>A0A814KWZ0_9BILA</name>
<feature type="domain" description="Tc1-like transposase DDE" evidence="2">
    <location>
        <begin position="113"/>
        <end position="264"/>
    </location>
</feature>